<organism evidence="3 4">
    <name type="scientific">Triparma strigata</name>
    <dbReference type="NCBI Taxonomy" id="1606541"/>
    <lineage>
        <taxon>Eukaryota</taxon>
        <taxon>Sar</taxon>
        <taxon>Stramenopiles</taxon>
        <taxon>Ochrophyta</taxon>
        <taxon>Bolidophyceae</taxon>
        <taxon>Parmales</taxon>
        <taxon>Triparmaceae</taxon>
        <taxon>Triparma</taxon>
    </lineage>
</organism>
<dbReference type="PANTHER" id="PTHR43336:SF3">
    <property type="entry name" value="GUANYLATE CYCLASE DOMAIN-CONTAINING PROTEIN"/>
    <property type="match status" value="1"/>
</dbReference>
<evidence type="ECO:0000313" key="3">
    <source>
        <dbReference type="EMBL" id="GMH86561.1"/>
    </source>
</evidence>
<feature type="compositionally biased region" description="Polar residues" evidence="1">
    <location>
        <begin position="248"/>
        <end position="258"/>
    </location>
</feature>
<dbReference type="Proteomes" id="UP001165085">
    <property type="component" value="Unassembled WGS sequence"/>
</dbReference>
<feature type="compositionally biased region" description="Low complexity" evidence="1">
    <location>
        <begin position="275"/>
        <end position="295"/>
    </location>
</feature>
<feature type="transmembrane region" description="Helical" evidence="2">
    <location>
        <begin position="119"/>
        <end position="140"/>
    </location>
</feature>
<keyword evidence="4" id="KW-1185">Reference proteome</keyword>
<dbReference type="Gene3D" id="3.30.70.1230">
    <property type="entry name" value="Nucleotide cyclase"/>
    <property type="match status" value="1"/>
</dbReference>
<evidence type="ECO:0008006" key="5">
    <source>
        <dbReference type="Google" id="ProtNLM"/>
    </source>
</evidence>
<protein>
    <recommendedName>
        <fullName evidence="5">Guanylate cyclase domain-containing protein</fullName>
    </recommendedName>
</protein>
<name>A0A9W7B933_9STRA</name>
<feature type="transmembrane region" description="Helical" evidence="2">
    <location>
        <begin position="179"/>
        <end position="196"/>
    </location>
</feature>
<comment type="caution">
    <text evidence="3">The sequence shown here is derived from an EMBL/GenBank/DDBJ whole genome shotgun (WGS) entry which is preliminary data.</text>
</comment>
<dbReference type="OrthoDB" id="198468at2759"/>
<dbReference type="InterPro" id="IPR029787">
    <property type="entry name" value="Nucleotide_cyclase"/>
</dbReference>
<dbReference type="EMBL" id="BRXY01000316">
    <property type="protein sequence ID" value="GMH86561.1"/>
    <property type="molecule type" value="Genomic_DNA"/>
</dbReference>
<feature type="transmembrane region" description="Helical" evidence="2">
    <location>
        <begin position="36"/>
        <end position="57"/>
    </location>
</feature>
<dbReference type="AlphaFoldDB" id="A0A9W7B933"/>
<reference evidence="4" key="1">
    <citation type="journal article" date="2023" name="Commun. Biol.">
        <title>Genome analysis of Parmales, the sister group of diatoms, reveals the evolutionary specialization of diatoms from phago-mixotrophs to photoautotrophs.</title>
        <authorList>
            <person name="Ban H."/>
            <person name="Sato S."/>
            <person name="Yoshikawa S."/>
            <person name="Yamada K."/>
            <person name="Nakamura Y."/>
            <person name="Ichinomiya M."/>
            <person name="Sato N."/>
            <person name="Blanc-Mathieu R."/>
            <person name="Endo H."/>
            <person name="Kuwata A."/>
            <person name="Ogata H."/>
        </authorList>
    </citation>
    <scope>NUCLEOTIDE SEQUENCE [LARGE SCALE GENOMIC DNA]</scope>
    <source>
        <strain evidence="4">NIES 3701</strain>
    </source>
</reference>
<accession>A0A9W7B933</accession>
<proteinExistence type="predicted"/>
<keyword evidence="2" id="KW-1133">Transmembrane helix</keyword>
<dbReference type="PANTHER" id="PTHR43336">
    <property type="entry name" value="OXYGEN SENSOR HISTIDINE KINASE RESPONSE REGULATOR DEVS/DOSS"/>
    <property type="match status" value="1"/>
</dbReference>
<feature type="compositionally biased region" description="Polar residues" evidence="1">
    <location>
        <begin position="779"/>
        <end position="804"/>
    </location>
</feature>
<feature type="compositionally biased region" description="Low complexity" evidence="1">
    <location>
        <begin position="235"/>
        <end position="247"/>
    </location>
</feature>
<evidence type="ECO:0000256" key="1">
    <source>
        <dbReference type="SAM" id="MobiDB-lite"/>
    </source>
</evidence>
<feature type="region of interest" description="Disordered" evidence="1">
    <location>
        <begin position="227"/>
        <end position="310"/>
    </location>
</feature>
<gene>
    <name evidence="3" type="ORF">TrST_g3757</name>
</gene>
<feature type="transmembrane region" description="Helical" evidence="2">
    <location>
        <begin position="69"/>
        <end position="91"/>
    </location>
</feature>
<feature type="transmembrane region" description="Helical" evidence="2">
    <location>
        <begin position="327"/>
        <end position="346"/>
    </location>
</feature>
<evidence type="ECO:0000256" key="2">
    <source>
        <dbReference type="SAM" id="Phobius"/>
    </source>
</evidence>
<keyword evidence="2" id="KW-0812">Transmembrane</keyword>
<evidence type="ECO:0000313" key="4">
    <source>
        <dbReference type="Proteomes" id="UP001165085"/>
    </source>
</evidence>
<sequence>MKWGSTLPTFPELPLQVTRMVTKLKKICSRIASGEFFTLTISYLDIVKLSSLYYYLIDALTLLLPPSSIIIYFYIISITLLIIELILNVLARPRGILEFRKGEKRHTPMIEEVIKWREVLVEGGVIFMGVMEILVAFNGMNLNSFIPKWTSSNVPPGLELSISNLSYLLYLTGDLKSQVLGWAYLSWSMMRSVGIARRGRQRWIREIEREDTKGRREVEGLIEEADKLALERPKNNSSNNRLSSSSSHNQAPSQNLNHTPPPGLRRRLSGTSVNSTISADTATTAATSDGGSRTSKVVQRSHPSDTRTSSSKPYNLLTALLVRNSNLLISFGLTFLTIVPLLNIIFTPSNSTTTLITASLNNINLKYPEIINTKAECESFENDLNKWYYNYYKLGTLNFDVRETRNGHPLLFIITAAVLPVRKECKDLFGVYFQVGDLGTIAVSSCPGIVGVPGVRRMIADPGQCPVRDLDDARTPGWGGDNYLDVLAGKSLRYTSVMAEYVGVGVGSSIWGPTFPNYAPTQGVYESTVLFNYTSWLSYASIWNLTGRVCFLIVLWLSMTMLRADADVLVIRPLTRLLSIVKYYVRNPLAPALKRRKKRKWEEGGRWRKFMFWKRLCRRRRFGLEEDDDEDTFETEALVDAISKIATMLKKCWGVAGAAIISDSIGSRGKNVGIFDPTSRGKSVYAIFAFVEIKQFNSLISKMGEDILNVINDVAAVVHRECKRWGHLNSGQCNKNLGAAFLMVWKIGDQAKIEEEYAKAASSVFDAAEGGSDVGNFNPEASSPESQRGQLSPSPQNSTRSLLTPRSPLKSPILKVAPTEIHLPSLPGISSFANRALVGVMKCYASLHRDKNCLRWASVKDGSRRELDITIGMCCGWAIEGAVGSSEKIDATYLSPSVNNASRIMSANSIYNTTVLLHESVVSLLPTLPKRLARKIDNVYLKGSMEQVAIYAIDCKGRGVPFFMNVKASRVLDRESSSLTSDFFMTDKDLLDVRRHVSDEFRSVFDEGVEMYLGGDFERAAEVLKKANGIMRKTHEDGGWDGKGEDEEYWNDGPCLELIRFMESYDHAVKWTGARQLPKRA</sequence>
<keyword evidence="2" id="KW-0472">Membrane</keyword>
<dbReference type="SUPFAM" id="SSF55073">
    <property type="entry name" value="Nucleotide cyclase"/>
    <property type="match status" value="1"/>
</dbReference>
<feature type="region of interest" description="Disordered" evidence="1">
    <location>
        <begin position="775"/>
        <end position="806"/>
    </location>
</feature>